<keyword evidence="4 7" id="KW-0812">Transmembrane</keyword>
<keyword evidence="5 7" id="KW-1133">Transmembrane helix</keyword>
<dbReference type="InterPro" id="IPR000515">
    <property type="entry name" value="MetI-like"/>
</dbReference>
<dbReference type="PATRIC" id="fig|1178515.4.peg.2665"/>
<feature type="transmembrane region" description="Helical" evidence="7">
    <location>
        <begin position="173"/>
        <end position="192"/>
    </location>
</feature>
<dbReference type="InterPro" id="IPR035906">
    <property type="entry name" value="MetI-like_sf"/>
</dbReference>
<proteinExistence type="inferred from homology"/>
<dbReference type="STRING" id="1178515.SY83_13300"/>
<evidence type="ECO:0000313" key="10">
    <source>
        <dbReference type="Proteomes" id="UP000076927"/>
    </source>
</evidence>
<dbReference type="OrthoDB" id="9785836at2"/>
<dbReference type="Gene3D" id="1.10.3720.10">
    <property type="entry name" value="MetI-like"/>
    <property type="match status" value="1"/>
</dbReference>
<dbReference type="InterPro" id="IPR050809">
    <property type="entry name" value="UgpAE/MalFG_permease"/>
</dbReference>
<dbReference type="EMBL" id="CP011388">
    <property type="protein sequence ID" value="ANE47078.1"/>
    <property type="molecule type" value="Genomic_DNA"/>
</dbReference>
<evidence type="ECO:0000259" key="8">
    <source>
        <dbReference type="PROSITE" id="PS50928"/>
    </source>
</evidence>
<dbReference type="PANTHER" id="PTHR43227">
    <property type="entry name" value="BLL4140 PROTEIN"/>
    <property type="match status" value="1"/>
</dbReference>
<feature type="transmembrane region" description="Helical" evidence="7">
    <location>
        <begin position="81"/>
        <end position="105"/>
    </location>
</feature>
<feature type="transmembrane region" description="Helical" evidence="7">
    <location>
        <begin position="213"/>
        <end position="235"/>
    </location>
</feature>
<dbReference type="RefSeq" id="WP_068607229.1">
    <property type="nucleotide sequence ID" value="NZ_CP011388.1"/>
</dbReference>
<evidence type="ECO:0000256" key="4">
    <source>
        <dbReference type="ARBA" id="ARBA00022692"/>
    </source>
</evidence>
<evidence type="ECO:0000313" key="9">
    <source>
        <dbReference type="EMBL" id="ANE47078.1"/>
    </source>
</evidence>
<organism evidence="9 10">
    <name type="scientific">Paenibacillus swuensis</name>
    <dbReference type="NCBI Taxonomy" id="1178515"/>
    <lineage>
        <taxon>Bacteria</taxon>
        <taxon>Bacillati</taxon>
        <taxon>Bacillota</taxon>
        <taxon>Bacilli</taxon>
        <taxon>Bacillales</taxon>
        <taxon>Paenibacillaceae</taxon>
        <taxon>Paenibacillus</taxon>
    </lineage>
</organism>
<evidence type="ECO:0000256" key="3">
    <source>
        <dbReference type="ARBA" id="ARBA00022475"/>
    </source>
</evidence>
<dbReference type="KEGG" id="pswu:SY83_13300"/>
<dbReference type="PROSITE" id="PS50928">
    <property type="entry name" value="ABC_TM1"/>
    <property type="match status" value="1"/>
</dbReference>
<evidence type="ECO:0000256" key="2">
    <source>
        <dbReference type="ARBA" id="ARBA00022448"/>
    </source>
</evidence>
<accession>A0A172TJ65</accession>
<dbReference type="CDD" id="cd06261">
    <property type="entry name" value="TM_PBP2"/>
    <property type="match status" value="1"/>
</dbReference>
<keyword evidence="6 7" id="KW-0472">Membrane</keyword>
<gene>
    <name evidence="9" type="ORF">SY83_13300</name>
</gene>
<feature type="transmembrane region" description="Helical" evidence="7">
    <location>
        <begin position="117"/>
        <end position="137"/>
    </location>
</feature>
<sequence>MINALSQTARKVIKYRVMLLMLLPGILFFVMFSYLPMLGIVIAFKKLNYTDGIWGSPWVGFENFRFLFLSGNLGAIIRNTALYNLVFIILGNGLAIGVAIMLAELTSRLFKKTAQSLLFIPYFISWVVVGAFIYSIFNYEFGLLNSLLKTLHIEPVNIYDQPPAWVSIIISSYLWKNIGYFSIIYLAAISGIDQGLYEAAQIDGANVLQRIRFITLPSLIPTVVVLILLALGNVFRGDFNMFFQIVGDNAMVFGHTDVIDTFVTRSLLKTREFGMSSAAGLLQSTLCFVLIVTVNSVIRRVDKENALY</sequence>
<keyword evidence="2 7" id="KW-0813">Transport</keyword>
<evidence type="ECO:0000256" key="6">
    <source>
        <dbReference type="ARBA" id="ARBA00023136"/>
    </source>
</evidence>
<feature type="transmembrane region" description="Helical" evidence="7">
    <location>
        <begin position="278"/>
        <end position="298"/>
    </location>
</feature>
<evidence type="ECO:0000256" key="5">
    <source>
        <dbReference type="ARBA" id="ARBA00022989"/>
    </source>
</evidence>
<feature type="domain" description="ABC transmembrane type-1" evidence="8">
    <location>
        <begin position="77"/>
        <end position="294"/>
    </location>
</feature>
<reference evidence="9 10" key="1">
    <citation type="submission" date="2015-01" db="EMBL/GenBank/DDBJ databases">
        <title>Paenibacillus swuensis/DY6/whole genome sequencing.</title>
        <authorList>
            <person name="Kim M.K."/>
            <person name="Srinivasan S."/>
            <person name="Lee J.-J."/>
        </authorList>
    </citation>
    <scope>NUCLEOTIDE SEQUENCE [LARGE SCALE GENOMIC DNA]</scope>
    <source>
        <strain evidence="9 10">DY6</strain>
    </source>
</reference>
<dbReference type="AlphaFoldDB" id="A0A172TJ65"/>
<dbReference type="GO" id="GO:0055085">
    <property type="term" value="P:transmembrane transport"/>
    <property type="evidence" value="ECO:0007669"/>
    <property type="project" value="InterPro"/>
</dbReference>
<feature type="transmembrane region" description="Helical" evidence="7">
    <location>
        <begin position="20"/>
        <end position="44"/>
    </location>
</feature>
<dbReference type="Proteomes" id="UP000076927">
    <property type="component" value="Chromosome"/>
</dbReference>
<evidence type="ECO:0000256" key="1">
    <source>
        <dbReference type="ARBA" id="ARBA00004651"/>
    </source>
</evidence>
<dbReference type="GO" id="GO:0005886">
    <property type="term" value="C:plasma membrane"/>
    <property type="evidence" value="ECO:0007669"/>
    <property type="project" value="UniProtKB-SubCell"/>
</dbReference>
<dbReference type="Pfam" id="PF00528">
    <property type="entry name" value="BPD_transp_1"/>
    <property type="match status" value="1"/>
</dbReference>
<name>A0A172TJ65_9BACL</name>
<protein>
    <submittedName>
        <fullName evidence="9">Sugar ABC transporter permease</fullName>
    </submittedName>
</protein>
<keyword evidence="3" id="KW-1003">Cell membrane</keyword>
<dbReference type="PANTHER" id="PTHR43227:SF11">
    <property type="entry name" value="BLL4140 PROTEIN"/>
    <property type="match status" value="1"/>
</dbReference>
<dbReference type="SUPFAM" id="SSF161098">
    <property type="entry name" value="MetI-like"/>
    <property type="match status" value="1"/>
</dbReference>
<comment type="similarity">
    <text evidence="7">Belongs to the binding-protein-dependent transport system permease family.</text>
</comment>
<keyword evidence="10" id="KW-1185">Reference proteome</keyword>
<evidence type="ECO:0000256" key="7">
    <source>
        <dbReference type="RuleBase" id="RU363032"/>
    </source>
</evidence>
<comment type="subcellular location">
    <subcellularLocation>
        <location evidence="1 7">Cell membrane</location>
        <topology evidence="1 7">Multi-pass membrane protein</topology>
    </subcellularLocation>
</comment>